<keyword evidence="1" id="KW-0472">Membrane</keyword>
<reference evidence="2" key="1">
    <citation type="submission" date="2018-05" db="EMBL/GenBank/DDBJ databases">
        <authorList>
            <person name="Lanie J.A."/>
            <person name="Ng W.-L."/>
            <person name="Kazmierczak K.M."/>
            <person name="Andrzejewski T.M."/>
            <person name="Davidsen T.M."/>
            <person name="Wayne K.J."/>
            <person name="Tettelin H."/>
            <person name="Glass J.I."/>
            <person name="Rusch D."/>
            <person name="Podicherti R."/>
            <person name="Tsui H.-C.T."/>
            <person name="Winkler M.E."/>
        </authorList>
    </citation>
    <scope>NUCLEOTIDE SEQUENCE</scope>
</reference>
<accession>A0A383A4D0</accession>
<sequence>MLEIILDVTAAVVGTAYCVGIIVFILAGVISSFGGWQR</sequence>
<protein>
    <submittedName>
        <fullName evidence="2">Uncharacterized protein</fullName>
    </submittedName>
</protein>
<gene>
    <name evidence="2" type="ORF">METZ01_LOCUS455317</name>
</gene>
<evidence type="ECO:0000313" key="2">
    <source>
        <dbReference type="EMBL" id="SVE02463.1"/>
    </source>
</evidence>
<keyword evidence="1" id="KW-0812">Transmembrane</keyword>
<feature type="transmembrane region" description="Helical" evidence="1">
    <location>
        <begin position="12"/>
        <end position="36"/>
    </location>
</feature>
<evidence type="ECO:0000256" key="1">
    <source>
        <dbReference type="SAM" id="Phobius"/>
    </source>
</evidence>
<name>A0A383A4D0_9ZZZZ</name>
<dbReference type="EMBL" id="UINC01188984">
    <property type="protein sequence ID" value="SVE02463.1"/>
    <property type="molecule type" value="Genomic_DNA"/>
</dbReference>
<dbReference type="AlphaFoldDB" id="A0A383A4D0"/>
<keyword evidence="1" id="KW-1133">Transmembrane helix</keyword>
<proteinExistence type="predicted"/>
<organism evidence="2">
    <name type="scientific">marine metagenome</name>
    <dbReference type="NCBI Taxonomy" id="408172"/>
    <lineage>
        <taxon>unclassified sequences</taxon>
        <taxon>metagenomes</taxon>
        <taxon>ecological metagenomes</taxon>
    </lineage>
</organism>